<dbReference type="Proteomes" id="UP000424966">
    <property type="component" value="Chromosome"/>
</dbReference>
<gene>
    <name evidence="1" type="ORF">ERS008530_03769</name>
    <name evidence="2" type="ORF">FOC37_04480</name>
</gene>
<protein>
    <submittedName>
        <fullName evidence="2">Phage tail protein</fullName>
    </submittedName>
</protein>
<name>A0A0T9MTQ8_YERIN</name>
<reference evidence="1 3" key="1">
    <citation type="submission" date="2015-03" db="EMBL/GenBank/DDBJ databases">
        <authorList>
            <person name="Murphy D."/>
        </authorList>
    </citation>
    <scope>NUCLEOTIDE SEQUENCE [LARGE SCALE GENOMIC DNA]</scope>
    <source>
        <strain evidence="1 3">BR165/97</strain>
    </source>
</reference>
<proteinExistence type="predicted"/>
<dbReference type="GeneID" id="58045492"/>
<dbReference type="AlphaFoldDB" id="A0A0T9MTQ8"/>
<dbReference type="OrthoDB" id="6184229at2"/>
<evidence type="ECO:0000313" key="2">
    <source>
        <dbReference type="EMBL" id="QGR69690.1"/>
    </source>
</evidence>
<dbReference type="Pfam" id="PF16460">
    <property type="entry name" value="Phage_TTP_11"/>
    <property type="match status" value="1"/>
</dbReference>
<dbReference type="Proteomes" id="UP000038750">
    <property type="component" value="Unassembled WGS sequence"/>
</dbReference>
<evidence type="ECO:0000313" key="1">
    <source>
        <dbReference type="EMBL" id="CNG44039.1"/>
    </source>
</evidence>
<evidence type="ECO:0000313" key="4">
    <source>
        <dbReference type="Proteomes" id="UP000424966"/>
    </source>
</evidence>
<dbReference type="eggNOG" id="COG5492">
    <property type="taxonomic scope" value="Bacteria"/>
</dbReference>
<dbReference type="Gene3D" id="4.10.410.40">
    <property type="match status" value="1"/>
</dbReference>
<dbReference type="EMBL" id="CP046294">
    <property type="protein sequence ID" value="QGR69690.1"/>
    <property type="molecule type" value="Genomic_DNA"/>
</dbReference>
<keyword evidence="4" id="KW-1185">Reference proteome</keyword>
<dbReference type="EMBL" id="CPZJ01000018">
    <property type="protein sequence ID" value="CNG44039.1"/>
    <property type="molecule type" value="Genomic_DNA"/>
</dbReference>
<reference evidence="2 4" key="2">
    <citation type="submission" date="2019-11" db="EMBL/GenBank/DDBJ databases">
        <title>FDA dAtabase for Regulatory Grade micrObial Sequences (FDA-ARGOS): Supporting development and validation of Infectious Disease Dx tests.</title>
        <authorList>
            <person name="Patel R."/>
            <person name="Rucinski S."/>
            <person name="Tallon L."/>
            <person name="Sadzewicz L."/>
            <person name="Vavikolanu K."/>
            <person name="Mehta A."/>
            <person name="Aluvathingal J."/>
            <person name="Nadendla S."/>
            <person name="Nandy P."/>
            <person name="Geyer C."/>
            <person name="Yan Y."/>
            <person name="Sichtig H."/>
        </authorList>
    </citation>
    <scope>NUCLEOTIDE SEQUENCE [LARGE SCALE GENOMIC DNA]</scope>
    <source>
        <strain evidence="2 4">FDAARGOS_729</strain>
    </source>
</reference>
<dbReference type="RefSeq" id="WP_050074323.1">
    <property type="nucleotide sequence ID" value="NZ_CP046293.1"/>
</dbReference>
<accession>A0A0T9MTQ8</accession>
<evidence type="ECO:0000313" key="3">
    <source>
        <dbReference type="Proteomes" id="UP000038750"/>
    </source>
</evidence>
<organism evidence="1 3">
    <name type="scientific">Yersinia intermedia</name>
    <dbReference type="NCBI Taxonomy" id="631"/>
    <lineage>
        <taxon>Bacteria</taxon>
        <taxon>Pseudomonadati</taxon>
        <taxon>Pseudomonadota</taxon>
        <taxon>Gammaproteobacteria</taxon>
        <taxon>Enterobacterales</taxon>
        <taxon>Yersiniaceae</taxon>
        <taxon>Yersinia</taxon>
    </lineage>
</organism>
<sequence length="161" mass="17235">MTSKYEKTQGTVFSVSAEVATEANPLDAVWLSASCSTKELNFTGGQKDDIDVTSLCSTEKEMVNGLSSPAEMTINRNWSAEETAQSSLMAAYEDDTRRAITVVFPSGNGFAYLAEVRQNSWSAGLSGVVSASYTLRIIGKPVKITPVVPESRAALAKKITV</sequence>
<dbReference type="InterPro" id="IPR032495">
    <property type="entry name" value="Phage_TTP_11"/>
</dbReference>